<accession>A0A5B9GMA4</accession>
<organism evidence="2 3">
    <name type="scientific">Acetobacter oryzoeni</name>
    <dbReference type="NCBI Taxonomy" id="2500548"/>
    <lineage>
        <taxon>Bacteria</taxon>
        <taxon>Pseudomonadati</taxon>
        <taxon>Pseudomonadota</taxon>
        <taxon>Alphaproteobacteria</taxon>
        <taxon>Acetobacterales</taxon>
        <taxon>Acetobacteraceae</taxon>
        <taxon>Acetobacter</taxon>
    </lineage>
</organism>
<dbReference type="Proteomes" id="UP000287027">
    <property type="component" value="Chromosome"/>
</dbReference>
<feature type="compositionally biased region" description="Low complexity" evidence="1">
    <location>
        <begin position="160"/>
        <end position="169"/>
    </location>
</feature>
<dbReference type="InterPro" id="IPR036737">
    <property type="entry name" value="OmpA-like_sf"/>
</dbReference>
<feature type="compositionally biased region" description="Low complexity" evidence="1">
    <location>
        <begin position="83"/>
        <end position="98"/>
    </location>
</feature>
<gene>
    <name evidence="2" type="ORF">EOV40_009225</name>
</gene>
<dbReference type="RefSeq" id="WP_128105738.1">
    <property type="nucleotide sequence ID" value="NZ_CP042808.1"/>
</dbReference>
<dbReference type="AlphaFoldDB" id="A0A5B9GMA4"/>
<reference evidence="2 3" key="1">
    <citation type="submission" date="2019-08" db="EMBL/GenBank/DDBJ databases">
        <title>Acetobacter oryzioeni sp. nov., isolated from Korean rice wine vinegar.</title>
        <authorList>
            <person name="Baek J.H."/>
            <person name="Kim K.H."/>
            <person name="Jeon C.O."/>
            <person name="Han D.M."/>
        </authorList>
    </citation>
    <scope>NUCLEOTIDE SEQUENCE [LARGE SCALE GENOMIC DNA]</scope>
    <source>
        <strain evidence="2 3">B6</strain>
    </source>
</reference>
<feature type="compositionally biased region" description="Pro residues" evidence="1">
    <location>
        <begin position="182"/>
        <end position="201"/>
    </location>
</feature>
<evidence type="ECO:0000256" key="1">
    <source>
        <dbReference type="SAM" id="MobiDB-lite"/>
    </source>
</evidence>
<dbReference type="EMBL" id="CP042808">
    <property type="protein sequence ID" value="QEE85876.1"/>
    <property type="molecule type" value="Genomic_DNA"/>
</dbReference>
<keyword evidence="3" id="KW-1185">Reference proteome</keyword>
<name>A0A5B9GMA4_9PROT</name>
<evidence type="ECO:0000313" key="2">
    <source>
        <dbReference type="EMBL" id="QEE85876.1"/>
    </source>
</evidence>
<sequence length="339" mass="35400">MMPQCGRFQAPKAGCHCSSSSFSGLVFHLMQNMFPFSRRLVLLCAASLLATSAVSHAQIVTNSQALDSLGGAAPVAAPPTPAAPVHEAAPRRTTTPAHTETRRRVVEKPQTTTAQKKETSSVKNTQPAATAPKSAPATKPVTKAPAETKPSTAPAPAPAPVAKAAPTPAQETKSVTPAAQPRKPPPPATIPNAPPPLPQLTPAPSDVEVHPFPVPPQPTVDLKAQGTVTPIEGGVRITFAPEAATLNPETHQAILAFGQRLSDKPHVRALIDAYSSGAVDDPSLPRRMALARGLAARSVLMNGGTPSTRIYVRVIGLPKQSAPNTPQDYIDIYQSDVEP</sequence>
<proteinExistence type="predicted"/>
<evidence type="ECO:0008006" key="4">
    <source>
        <dbReference type="Google" id="ProtNLM"/>
    </source>
</evidence>
<dbReference type="KEGG" id="aoy:EOV40_009225"/>
<protein>
    <recommendedName>
        <fullName evidence="4">OmpA family protein</fullName>
    </recommendedName>
</protein>
<evidence type="ECO:0000313" key="3">
    <source>
        <dbReference type="Proteomes" id="UP000287027"/>
    </source>
</evidence>
<dbReference type="SUPFAM" id="SSF103088">
    <property type="entry name" value="OmpA-like"/>
    <property type="match status" value="1"/>
</dbReference>
<feature type="region of interest" description="Disordered" evidence="1">
    <location>
        <begin position="71"/>
        <end position="221"/>
    </location>
</feature>
<feature type="compositionally biased region" description="Low complexity" evidence="1">
    <location>
        <begin position="127"/>
        <end position="152"/>
    </location>
</feature>